<dbReference type="EMBL" id="QPJK01000003">
    <property type="protein sequence ID" value="RCW72810.1"/>
    <property type="molecule type" value="Genomic_DNA"/>
</dbReference>
<accession>A0A368XXJ3</accession>
<gene>
    <name evidence="6" type="ORF">DES41_103417</name>
</gene>
<dbReference type="SUPFAM" id="SSF46785">
    <property type="entry name" value="Winged helix' DNA-binding domain"/>
    <property type="match status" value="1"/>
</dbReference>
<feature type="domain" description="HTH gntR-type" evidence="5">
    <location>
        <begin position="22"/>
        <end position="90"/>
    </location>
</feature>
<dbReference type="SMART" id="SM00895">
    <property type="entry name" value="FCD"/>
    <property type="match status" value="1"/>
</dbReference>
<evidence type="ECO:0000313" key="7">
    <source>
        <dbReference type="Proteomes" id="UP000252884"/>
    </source>
</evidence>
<dbReference type="Pfam" id="PF07729">
    <property type="entry name" value="FCD"/>
    <property type="match status" value="1"/>
</dbReference>
<dbReference type="Pfam" id="PF00392">
    <property type="entry name" value="GntR"/>
    <property type="match status" value="1"/>
</dbReference>
<evidence type="ECO:0000313" key="6">
    <source>
        <dbReference type="EMBL" id="RCW72810.1"/>
    </source>
</evidence>
<dbReference type="SMART" id="SM00345">
    <property type="entry name" value="HTH_GNTR"/>
    <property type="match status" value="1"/>
</dbReference>
<dbReference type="InterPro" id="IPR036388">
    <property type="entry name" value="WH-like_DNA-bd_sf"/>
</dbReference>
<dbReference type="Proteomes" id="UP000252884">
    <property type="component" value="Unassembled WGS sequence"/>
</dbReference>
<feature type="compositionally biased region" description="Low complexity" evidence="4">
    <location>
        <begin position="251"/>
        <end position="260"/>
    </location>
</feature>
<feature type="region of interest" description="Disordered" evidence="4">
    <location>
        <begin position="1"/>
        <end position="24"/>
    </location>
</feature>
<keyword evidence="7" id="KW-1185">Reference proteome</keyword>
<dbReference type="PANTHER" id="PTHR43537:SF50">
    <property type="entry name" value="TRANSCRIPTIONAL REGULATORY PROTEIN"/>
    <property type="match status" value="1"/>
</dbReference>
<keyword evidence="3" id="KW-0804">Transcription</keyword>
<dbReference type="GO" id="GO:0003677">
    <property type="term" value="F:DNA binding"/>
    <property type="evidence" value="ECO:0007669"/>
    <property type="project" value="UniProtKB-KW"/>
</dbReference>
<name>A0A368XXJ3_9BURK</name>
<reference evidence="6 7" key="1">
    <citation type="submission" date="2018-07" db="EMBL/GenBank/DDBJ databases">
        <title>Genomic Encyclopedia of Type Strains, Phase IV (KMG-IV): sequencing the most valuable type-strain genomes for metagenomic binning, comparative biology and taxonomic classification.</title>
        <authorList>
            <person name="Goeker M."/>
        </authorList>
    </citation>
    <scope>NUCLEOTIDE SEQUENCE [LARGE SCALE GENOMIC DNA]</scope>
    <source>
        <strain evidence="6 7">DSM 21634</strain>
    </source>
</reference>
<dbReference type="InterPro" id="IPR036390">
    <property type="entry name" value="WH_DNA-bd_sf"/>
</dbReference>
<evidence type="ECO:0000256" key="3">
    <source>
        <dbReference type="ARBA" id="ARBA00023163"/>
    </source>
</evidence>
<dbReference type="CDD" id="cd07377">
    <property type="entry name" value="WHTH_GntR"/>
    <property type="match status" value="1"/>
</dbReference>
<dbReference type="GO" id="GO:0003700">
    <property type="term" value="F:DNA-binding transcription factor activity"/>
    <property type="evidence" value="ECO:0007669"/>
    <property type="project" value="InterPro"/>
</dbReference>
<evidence type="ECO:0000256" key="1">
    <source>
        <dbReference type="ARBA" id="ARBA00023015"/>
    </source>
</evidence>
<dbReference type="InterPro" id="IPR008920">
    <property type="entry name" value="TF_FadR/GntR_C"/>
</dbReference>
<keyword evidence="2 6" id="KW-0238">DNA-binding</keyword>
<feature type="region of interest" description="Disordered" evidence="4">
    <location>
        <begin position="235"/>
        <end position="260"/>
    </location>
</feature>
<proteinExistence type="predicted"/>
<sequence>MDVDKEQDTPVAAPRKAAGRDGMRTEQAAARLRTLIVSGALTPGQRLSERVIAEQLEGVSRTPLREAFKILAAEGLLTLEPNRGAVITALSLAEVEAAIEVLIGLETMAAEPACEHVTDAELQAIDALHARMVAAHAAGDLMSYFEINQAIHQCMVDAARNPVLSRIYAAECARIRRYRYAGNQQAGRWRQAVQEHGDMLAALRDRAGPLLREMLRKHHKGGWAVSRLVLQEDPLTNGAQAARPARRRPRGGSAPSPAAA</sequence>
<comment type="caution">
    <text evidence="6">The sequence shown here is derived from an EMBL/GenBank/DDBJ whole genome shotgun (WGS) entry which is preliminary data.</text>
</comment>
<dbReference type="Gene3D" id="1.10.10.10">
    <property type="entry name" value="Winged helix-like DNA-binding domain superfamily/Winged helix DNA-binding domain"/>
    <property type="match status" value="1"/>
</dbReference>
<evidence type="ECO:0000256" key="2">
    <source>
        <dbReference type="ARBA" id="ARBA00023125"/>
    </source>
</evidence>
<dbReference type="Gene3D" id="1.20.120.530">
    <property type="entry name" value="GntR ligand-binding domain-like"/>
    <property type="match status" value="1"/>
</dbReference>
<organism evidence="6 7">
    <name type="scientific">Pseudorhodoferax soli</name>
    <dbReference type="NCBI Taxonomy" id="545864"/>
    <lineage>
        <taxon>Bacteria</taxon>
        <taxon>Pseudomonadati</taxon>
        <taxon>Pseudomonadota</taxon>
        <taxon>Betaproteobacteria</taxon>
        <taxon>Burkholderiales</taxon>
        <taxon>Comamonadaceae</taxon>
    </lineage>
</organism>
<dbReference type="AlphaFoldDB" id="A0A368XXJ3"/>
<dbReference type="PANTHER" id="PTHR43537">
    <property type="entry name" value="TRANSCRIPTIONAL REGULATOR, GNTR FAMILY"/>
    <property type="match status" value="1"/>
</dbReference>
<protein>
    <submittedName>
        <fullName evidence="6">DNA-binding GntR family transcriptional regulator</fullName>
    </submittedName>
</protein>
<dbReference type="RefSeq" id="WP_211332973.1">
    <property type="nucleotide sequence ID" value="NZ_QPJK01000003.1"/>
</dbReference>
<keyword evidence="1" id="KW-0805">Transcription regulation</keyword>
<dbReference type="SUPFAM" id="SSF48008">
    <property type="entry name" value="GntR ligand-binding domain-like"/>
    <property type="match status" value="1"/>
</dbReference>
<dbReference type="InterPro" id="IPR011711">
    <property type="entry name" value="GntR_C"/>
</dbReference>
<dbReference type="PROSITE" id="PS50949">
    <property type="entry name" value="HTH_GNTR"/>
    <property type="match status" value="1"/>
</dbReference>
<dbReference type="InterPro" id="IPR000524">
    <property type="entry name" value="Tscrpt_reg_HTH_GntR"/>
</dbReference>
<evidence type="ECO:0000256" key="4">
    <source>
        <dbReference type="SAM" id="MobiDB-lite"/>
    </source>
</evidence>
<evidence type="ECO:0000259" key="5">
    <source>
        <dbReference type="PROSITE" id="PS50949"/>
    </source>
</evidence>